<proteinExistence type="predicted"/>
<dbReference type="SUPFAM" id="SSF52540">
    <property type="entry name" value="P-loop containing nucleoside triphosphate hydrolases"/>
    <property type="match status" value="1"/>
</dbReference>
<name>A0AAE0GX24_9CHLO</name>
<dbReference type="Pfam" id="PF00612">
    <property type="entry name" value="IQ"/>
    <property type="match status" value="1"/>
</dbReference>
<reference evidence="3 4" key="1">
    <citation type="journal article" date="2015" name="Genome Biol. Evol.">
        <title>Comparative Genomics of a Bacterivorous Green Alga Reveals Evolutionary Causalities and Consequences of Phago-Mixotrophic Mode of Nutrition.</title>
        <authorList>
            <person name="Burns J.A."/>
            <person name="Paasch A."/>
            <person name="Narechania A."/>
            <person name="Kim E."/>
        </authorList>
    </citation>
    <scope>NUCLEOTIDE SEQUENCE [LARGE SCALE GENOMIC DNA]</scope>
    <source>
        <strain evidence="3 4">PLY_AMNH</strain>
    </source>
</reference>
<evidence type="ECO:0000313" key="4">
    <source>
        <dbReference type="Proteomes" id="UP001190700"/>
    </source>
</evidence>
<evidence type="ECO:0000256" key="1">
    <source>
        <dbReference type="SAM" id="MobiDB-lite"/>
    </source>
</evidence>
<feature type="region of interest" description="Disordered" evidence="1">
    <location>
        <begin position="1518"/>
        <end position="1570"/>
    </location>
</feature>
<dbReference type="PANTHER" id="PTHR24221:SF654">
    <property type="entry name" value="ATP-BINDING CASSETTE SUB-FAMILY B MEMBER 6"/>
    <property type="match status" value="1"/>
</dbReference>
<dbReference type="PROSITE" id="PS50096">
    <property type="entry name" value="IQ"/>
    <property type="match status" value="2"/>
</dbReference>
<dbReference type="InterPro" id="IPR014710">
    <property type="entry name" value="RmlC-like_jellyroll"/>
</dbReference>
<evidence type="ECO:0000259" key="2">
    <source>
        <dbReference type="PROSITE" id="PS50042"/>
    </source>
</evidence>
<sequence length="1570" mass="176458">MSAQVGTGGSKLSGGLRQRIAIVRALLRETPIVVGDEPSSAQDPERREPEQSEAPGSPGLYTRRGGGGEVDSARITAKLRELQYKDSLGIDHPATVLCVIHSVAQLVNWDLVCVIGDHTISEFDTPSKLLSEKGRFYQMMHLQKGLKLHPDGRASITPDRVQDIWPYYTVEVVDGLAMTAGVFMTYTYKPGQVVFEKGEKADMLIVLVVGSMLLTYVGTDNKSAPFQVGESLGEWNVLNENMTWGFNLMAKSQCVCLALHKRSFELGLNASPDVKRSVQELRASIDLKRSPEYLRSVWMFIGLSDEHLRVIGELFEVETLSSGSVLFDNTLDSEENWCKSLYVIISGDVQLKLNGLRDDGEIGLVSKKLLPGEYFGEVAVVEHDERLIRATTADRCVFLKLSAANLATVMQNQTYRAIAEEVARNLQRFYDLLNGKLLEEHWLFGHTPLDKLATLSQAFDIVSVPPGTKLFDRQLVKNMDTCCILLLGQLSLEQRVAGSSSEGGEAWVNMPAPTTINEFELLPKMPKYVHLLTATVEKQAMLLITTRQRIAGCLTWNGVEKPLMEIAKKRATFWTLAGMASYGLTFLKESQLALLSVHVQCRQLLQEGLLWDAEAAQDEGHTAKKLVGKVLSGKLRVLISSGQHKVIGIDACFSMPHRALDQLGPSEGGHMTTNVLEVVCSSPFATVALLPLDMISAEAEVAMQEREQQLQAARAEYLKRSIKADQLKVEIKNIELLLGIRDPFNAGKVWRKAFFRLRILDMFMGNNLLTPGRDSERSSKDEITEEMLGELTVRRDELVKEAKVAHDLLIKEFAVFNTLAMTRLDESFFPDELKYMESIVRAPLSTWVKVPEVLAVRPLHQDYCSTVHNWLSKATNALTSKRTELVAACRQLWRKCEIDPAHCAKIEVFSNTGLGHSVFLVLEKELQSLKEQMVPQLLNAFAEMGQLWTDLQASDEQRAEYPDPDTLNLLENEVQLESMVDKYNQEVSRLHYAKKIFTNYKRERDELDALREERFRNEMLKSEQKGYVEGYNAGLLEQKHTIKSMLSTVAEPLDELLDEPLRPSRGEGMEALTGLQDMTEEMQGFAKSHNEAMSGVRNAIRNMMSKASARWIFAGQKCGEGRHLLAVLGWHDNPDEMDPFNAHEGMIGEEAKEDLSKAVLRLRQIIHSGVIKRNKLIQQCRLHWSLLGMGPQEQHAASDGLRRASLPQTVKAFQQELESLKVQVNQLDKSSKNIATGRSKDFYEQRVATTRHISALKIQSMFRNNQAKRKVHEKYMRQQTKTLREKASADGAFDEAARVKKERENVVQDRIDKKAKIVDGLLKNVMQRKIEPRAKSQKWSKSLIVGDGSKDFMEEPEQAEQDAAVKIQAHARGQKARRQLKYITAELEKLNSYCIQMQLPRETQQQLLVKRKGTLQEQSDYVDGCNRSCEALLATCTFGDLPSLWKRNKTKLFDQQALRIRLMSLVSHPPSEILQLVLDETQRLEQEWQIKLAKKRKKKAGKDTSDVEDVVSDLPPIATARPYTSTTFNNTPRTGAAGELSDGDDIPSPSVATPNSQKVNAGQQAPRTEI</sequence>
<keyword evidence="4" id="KW-1185">Reference proteome</keyword>
<dbReference type="SUPFAM" id="SSF51206">
    <property type="entry name" value="cAMP-binding domain-like"/>
    <property type="match status" value="2"/>
</dbReference>
<dbReference type="Pfam" id="PF00027">
    <property type="entry name" value="cNMP_binding"/>
    <property type="match status" value="2"/>
</dbReference>
<dbReference type="InterPro" id="IPR018490">
    <property type="entry name" value="cNMP-bd_dom_sf"/>
</dbReference>
<dbReference type="InterPro" id="IPR000048">
    <property type="entry name" value="IQ_motif_EF-hand-BS"/>
</dbReference>
<feature type="compositionally biased region" description="Polar residues" evidence="1">
    <location>
        <begin position="1550"/>
        <end position="1570"/>
    </location>
</feature>
<dbReference type="PANTHER" id="PTHR24221">
    <property type="entry name" value="ATP-BINDING CASSETTE SUB-FAMILY B"/>
    <property type="match status" value="1"/>
</dbReference>
<protein>
    <recommendedName>
        <fullName evidence="2">Cyclic nucleotide-binding domain-containing protein</fullName>
    </recommendedName>
</protein>
<organism evidence="3 4">
    <name type="scientific">Cymbomonas tetramitiformis</name>
    <dbReference type="NCBI Taxonomy" id="36881"/>
    <lineage>
        <taxon>Eukaryota</taxon>
        <taxon>Viridiplantae</taxon>
        <taxon>Chlorophyta</taxon>
        <taxon>Pyramimonadophyceae</taxon>
        <taxon>Pyramimonadales</taxon>
        <taxon>Pyramimonadaceae</taxon>
        <taxon>Cymbomonas</taxon>
    </lineage>
</organism>
<dbReference type="InterPro" id="IPR027417">
    <property type="entry name" value="P-loop_NTPase"/>
</dbReference>
<gene>
    <name evidence="3" type="ORF">CYMTET_6631</name>
</gene>
<dbReference type="InterPro" id="IPR000595">
    <property type="entry name" value="cNMP-bd_dom"/>
</dbReference>
<dbReference type="InterPro" id="IPR039421">
    <property type="entry name" value="Type_1_exporter"/>
</dbReference>
<evidence type="ECO:0000313" key="3">
    <source>
        <dbReference type="EMBL" id="KAK3285778.1"/>
    </source>
</evidence>
<feature type="region of interest" description="Disordered" evidence="1">
    <location>
        <begin position="33"/>
        <end position="69"/>
    </location>
</feature>
<dbReference type="GO" id="GO:0042626">
    <property type="term" value="F:ATPase-coupled transmembrane transporter activity"/>
    <property type="evidence" value="ECO:0007669"/>
    <property type="project" value="TreeGrafter"/>
</dbReference>
<dbReference type="CDD" id="cd00038">
    <property type="entry name" value="CAP_ED"/>
    <property type="match status" value="2"/>
</dbReference>
<dbReference type="Gene3D" id="3.40.50.300">
    <property type="entry name" value="P-loop containing nucleotide triphosphate hydrolases"/>
    <property type="match status" value="1"/>
</dbReference>
<feature type="compositionally biased region" description="Polar residues" evidence="1">
    <location>
        <begin position="1522"/>
        <end position="1533"/>
    </location>
</feature>
<dbReference type="PROSITE" id="PS50042">
    <property type="entry name" value="CNMP_BINDING_3"/>
    <property type="match status" value="2"/>
</dbReference>
<dbReference type="Gene3D" id="2.60.120.10">
    <property type="entry name" value="Jelly Rolls"/>
    <property type="match status" value="2"/>
</dbReference>
<comment type="caution">
    <text evidence="3">The sequence shown here is derived from an EMBL/GenBank/DDBJ whole genome shotgun (WGS) entry which is preliminary data.</text>
</comment>
<dbReference type="EMBL" id="LGRX02001641">
    <property type="protein sequence ID" value="KAK3285778.1"/>
    <property type="molecule type" value="Genomic_DNA"/>
</dbReference>
<dbReference type="Proteomes" id="UP001190700">
    <property type="component" value="Unassembled WGS sequence"/>
</dbReference>
<feature type="domain" description="Cyclic nucleotide-binding" evidence="2">
    <location>
        <begin position="188"/>
        <end position="276"/>
    </location>
</feature>
<dbReference type="SMART" id="SM00100">
    <property type="entry name" value="cNMP"/>
    <property type="match status" value="2"/>
</dbReference>
<dbReference type="SMART" id="SM00015">
    <property type="entry name" value="IQ"/>
    <property type="match status" value="2"/>
</dbReference>
<accession>A0AAE0GX24</accession>
<feature type="domain" description="Cyclic nucleotide-binding" evidence="2">
    <location>
        <begin position="299"/>
        <end position="410"/>
    </location>
</feature>